<name>A0A6V7JIE9_9HYME</name>
<sequence>MNDISIIGVSEVPGEKGKNKILVKCSGLRKWKVVRAVAMENVGTNRQDGLGKEGEQRIKENDAEDKEFLRIRVDLTGGRRANFGYAWLLTPQFPTLLEMGLQKKK</sequence>
<organism evidence="1">
    <name type="scientific">Bracon brevicornis</name>
    <dbReference type="NCBI Taxonomy" id="1563983"/>
    <lineage>
        <taxon>Eukaryota</taxon>
        <taxon>Metazoa</taxon>
        <taxon>Ecdysozoa</taxon>
        <taxon>Arthropoda</taxon>
        <taxon>Hexapoda</taxon>
        <taxon>Insecta</taxon>
        <taxon>Pterygota</taxon>
        <taxon>Neoptera</taxon>
        <taxon>Endopterygota</taxon>
        <taxon>Hymenoptera</taxon>
        <taxon>Apocrita</taxon>
        <taxon>Ichneumonoidea</taxon>
        <taxon>Braconidae</taxon>
        <taxon>Braconinae</taxon>
        <taxon>Bracon</taxon>
    </lineage>
</organism>
<dbReference type="AlphaFoldDB" id="A0A6V7JIE9"/>
<dbReference type="EMBL" id="CADCXW020000015">
    <property type="protein sequence ID" value="CAD1550124.1"/>
    <property type="molecule type" value="Genomic_DNA"/>
</dbReference>
<reference evidence="1" key="1">
    <citation type="submission" date="2020-07" db="EMBL/GenBank/DDBJ databases">
        <authorList>
            <person name="Ferguson B K."/>
        </authorList>
    </citation>
    <scope>NUCLEOTIDE SEQUENCE</scope>
    <source>
        <strain evidence="1">L06</strain>
    </source>
</reference>
<evidence type="ECO:0000313" key="1">
    <source>
        <dbReference type="EMBL" id="CAD1550124.1"/>
    </source>
</evidence>
<protein>
    <submittedName>
        <fullName evidence="1">Uncharacterized protein</fullName>
    </submittedName>
</protein>
<gene>
    <name evidence="1" type="ORF">BBRV_LOCUS49734</name>
</gene>
<proteinExistence type="predicted"/>
<accession>A0A6V7JIE9</accession>